<accession>A0A2W5K6R2</accession>
<evidence type="ECO:0000256" key="2">
    <source>
        <dbReference type="ARBA" id="ARBA00022679"/>
    </source>
</evidence>
<dbReference type="InterPro" id="IPR050320">
    <property type="entry name" value="N5-glutamine_MTase"/>
</dbReference>
<dbReference type="InterPro" id="IPR019874">
    <property type="entry name" value="RF_methyltr_PrmC"/>
</dbReference>
<dbReference type="InterPro" id="IPR029063">
    <property type="entry name" value="SAM-dependent_MTases_sf"/>
</dbReference>
<dbReference type="GO" id="GO:0032259">
    <property type="term" value="P:methylation"/>
    <property type="evidence" value="ECO:0007669"/>
    <property type="project" value="UniProtKB-KW"/>
</dbReference>
<comment type="catalytic activity">
    <reaction evidence="4 5">
        <text>L-glutaminyl-[peptide chain release factor] + S-adenosyl-L-methionine = N(5)-methyl-L-glutaminyl-[peptide chain release factor] + S-adenosyl-L-homocysteine + H(+)</text>
        <dbReference type="Rhea" id="RHEA:42896"/>
        <dbReference type="Rhea" id="RHEA-COMP:10271"/>
        <dbReference type="Rhea" id="RHEA-COMP:10272"/>
        <dbReference type="ChEBI" id="CHEBI:15378"/>
        <dbReference type="ChEBI" id="CHEBI:30011"/>
        <dbReference type="ChEBI" id="CHEBI:57856"/>
        <dbReference type="ChEBI" id="CHEBI:59789"/>
        <dbReference type="ChEBI" id="CHEBI:61891"/>
        <dbReference type="EC" id="2.1.1.297"/>
    </reaction>
</comment>
<feature type="binding site" evidence="5">
    <location>
        <begin position="121"/>
        <end position="125"/>
    </location>
    <ligand>
        <name>S-adenosyl-L-methionine</name>
        <dbReference type="ChEBI" id="CHEBI:59789"/>
    </ligand>
</feature>
<dbReference type="NCBIfam" id="TIGR00536">
    <property type="entry name" value="hemK_fam"/>
    <property type="match status" value="1"/>
</dbReference>
<dbReference type="PROSITE" id="PS00092">
    <property type="entry name" value="N6_MTASE"/>
    <property type="match status" value="1"/>
</dbReference>
<dbReference type="CDD" id="cd02440">
    <property type="entry name" value="AdoMet_MTases"/>
    <property type="match status" value="1"/>
</dbReference>
<keyword evidence="3 5" id="KW-0949">S-adenosyl-L-methionine</keyword>
<dbReference type="HAMAP" id="MF_02126">
    <property type="entry name" value="RF_methyltr_PrmC"/>
    <property type="match status" value="1"/>
</dbReference>
<evidence type="ECO:0000313" key="9">
    <source>
        <dbReference type="Proteomes" id="UP000249577"/>
    </source>
</evidence>
<dbReference type="Gene3D" id="3.40.50.150">
    <property type="entry name" value="Vaccinia Virus protein VP39"/>
    <property type="match status" value="1"/>
</dbReference>
<dbReference type="PANTHER" id="PTHR18895">
    <property type="entry name" value="HEMK METHYLTRANSFERASE"/>
    <property type="match status" value="1"/>
</dbReference>
<dbReference type="InterPro" id="IPR007848">
    <property type="entry name" value="Small_mtfrase_dom"/>
</dbReference>
<evidence type="ECO:0000256" key="3">
    <source>
        <dbReference type="ARBA" id="ARBA00022691"/>
    </source>
</evidence>
<dbReference type="InterPro" id="IPR004556">
    <property type="entry name" value="HemK-like"/>
</dbReference>
<keyword evidence="1 5" id="KW-0489">Methyltransferase</keyword>
<evidence type="ECO:0000259" key="7">
    <source>
        <dbReference type="Pfam" id="PF17827"/>
    </source>
</evidence>
<evidence type="ECO:0000256" key="4">
    <source>
        <dbReference type="ARBA" id="ARBA00048391"/>
    </source>
</evidence>
<sequence>MTRGEAVRAVAARLRAAGCETPELDARTLAAAAFGLDAAGLIASGGDDAGSEARERLEAFAGRRAAGEPVARILGRREFWGLDFALAPETLAPRPDSETVVEAALAAAGERDRALRVLDLGTGTGCLLLAILSERPRAFGVGVDLAPAAAAAARANAEALGLGDRAAFFAGSWGDALGGTFDLVVSNPPYILSADVAGLDVEVRAHDPLLALDGGEDGLDAYRALADALPRLLADDGAAALELGAGQAEEVSAIMAEAGFSASRAARDLGGVPRALTVRRMR</sequence>
<feature type="binding site" evidence="5">
    <location>
        <position position="144"/>
    </location>
    <ligand>
        <name>S-adenosyl-L-methionine</name>
        <dbReference type="ChEBI" id="CHEBI:59789"/>
    </ligand>
</feature>
<protein>
    <recommendedName>
        <fullName evidence="5">Release factor glutamine methyltransferase</fullName>
        <shortName evidence="5">RF MTase</shortName>
        <ecNumber evidence="5">2.1.1.297</ecNumber>
    </recommendedName>
    <alternativeName>
        <fullName evidence="5">N5-glutamine methyltransferase PrmC</fullName>
    </alternativeName>
    <alternativeName>
        <fullName evidence="5">Protein-(glutamine-N5) MTase PrmC</fullName>
    </alternativeName>
    <alternativeName>
        <fullName evidence="5">Protein-glutamine N-methyltransferase PrmC</fullName>
    </alternativeName>
</protein>
<keyword evidence="2 5" id="KW-0808">Transferase</keyword>
<dbReference type="AlphaFoldDB" id="A0A2W5K6R2"/>
<comment type="caution">
    <text evidence="8">The sequence shown here is derived from an EMBL/GenBank/DDBJ whole genome shotgun (WGS) entry which is preliminary data.</text>
</comment>
<name>A0A2W5K6R2_ANCNO</name>
<dbReference type="SUPFAM" id="SSF53335">
    <property type="entry name" value="S-adenosyl-L-methionine-dependent methyltransferases"/>
    <property type="match status" value="1"/>
</dbReference>
<comment type="function">
    <text evidence="5">Methylates the class 1 translation termination release factors RF1/PrfA and RF2/PrfB on the glutamine residue of the universally conserved GGQ motif.</text>
</comment>
<dbReference type="GO" id="GO:0102559">
    <property type="term" value="F:peptide chain release factor N(5)-glutamine methyltransferase activity"/>
    <property type="evidence" value="ECO:0007669"/>
    <property type="project" value="UniProtKB-EC"/>
</dbReference>
<evidence type="ECO:0000256" key="1">
    <source>
        <dbReference type="ARBA" id="ARBA00022603"/>
    </source>
</evidence>
<dbReference type="Gene3D" id="1.10.8.10">
    <property type="entry name" value="DNA helicase RuvA subunit, C-terminal domain"/>
    <property type="match status" value="1"/>
</dbReference>
<dbReference type="NCBIfam" id="TIGR03534">
    <property type="entry name" value="RF_mod_PrmC"/>
    <property type="match status" value="1"/>
</dbReference>
<comment type="similarity">
    <text evidence="5">Belongs to the protein N5-glutamine methyltransferase family. PrmC subfamily.</text>
</comment>
<evidence type="ECO:0000313" key="8">
    <source>
        <dbReference type="EMBL" id="PZQ11294.1"/>
    </source>
</evidence>
<organism evidence="8 9">
    <name type="scientific">Ancylobacter novellus</name>
    <name type="common">Thiobacillus novellus</name>
    <dbReference type="NCBI Taxonomy" id="921"/>
    <lineage>
        <taxon>Bacteria</taxon>
        <taxon>Pseudomonadati</taxon>
        <taxon>Pseudomonadota</taxon>
        <taxon>Alphaproteobacteria</taxon>
        <taxon>Hyphomicrobiales</taxon>
        <taxon>Xanthobacteraceae</taxon>
        <taxon>Ancylobacter</taxon>
    </lineage>
</organism>
<feature type="binding site" evidence="5">
    <location>
        <begin position="187"/>
        <end position="190"/>
    </location>
    <ligand>
        <name>substrate</name>
    </ligand>
</feature>
<reference evidence="8 9" key="1">
    <citation type="submission" date="2017-08" db="EMBL/GenBank/DDBJ databases">
        <title>Infants hospitalized years apart are colonized by the same room-sourced microbial strains.</title>
        <authorList>
            <person name="Brooks B."/>
            <person name="Olm M.R."/>
            <person name="Firek B.A."/>
            <person name="Baker R."/>
            <person name="Thomas B.C."/>
            <person name="Morowitz M.J."/>
            <person name="Banfield J.F."/>
        </authorList>
    </citation>
    <scope>NUCLEOTIDE SEQUENCE [LARGE SCALE GENOMIC DNA]</scope>
    <source>
        <strain evidence="8">S2_005_003_R2_43</strain>
    </source>
</reference>
<dbReference type="EMBL" id="QFPN01000012">
    <property type="protein sequence ID" value="PZQ11294.1"/>
    <property type="molecule type" value="Genomic_DNA"/>
</dbReference>
<dbReference type="Pfam" id="PF05175">
    <property type="entry name" value="MTS"/>
    <property type="match status" value="1"/>
</dbReference>
<feature type="binding site" evidence="5">
    <location>
        <position position="173"/>
    </location>
    <ligand>
        <name>S-adenosyl-L-methionine</name>
        <dbReference type="ChEBI" id="CHEBI:59789"/>
    </ligand>
</feature>
<dbReference type="Proteomes" id="UP000249577">
    <property type="component" value="Unassembled WGS sequence"/>
</dbReference>
<dbReference type="PANTHER" id="PTHR18895:SF74">
    <property type="entry name" value="MTRF1L RELEASE FACTOR GLUTAMINE METHYLTRANSFERASE"/>
    <property type="match status" value="1"/>
</dbReference>
<feature type="domain" description="Methyltransferase small" evidence="6">
    <location>
        <begin position="113"/>
        <end position="190"/>
    </location>
</feature>
<feature type="binding site" evidence="5">
    <location>
        <position position="187"/>
    </location>
    <ligand>
        <name>S-adenosyl-L-methionine</name>
        <dbReference type="ChEBI" id="CHEBI:59789"/>
    </ligand>
</feature>
<evidence type="ECO:0000259" key="6">
    <source>
        <dbReference type="Pfam" id="PF05175"/>
    </source>
</evidence>
<dbReference type="InterPro" id="IPR040758">
    <property type="entry name" value="PrmC_N"/>
</dbReference>
<dbReference type="GO" id="GO:0003676">
    <property type="term" value="F:nucleic acid binding"/>
    <property type="evidence" value="ECO:0007669"/>
    <property type="project" value="InterPro"/>
</dbReference>
<evidence type="ECO:0000256" key="5">
    <source>
        <dbReference type="HAMAP-Rule" id="MF_02126"/>
    </source>
</evidence>
<dbReference type="EC" id="2.1.1.297" evidence="5"/>
<dbReference type="Pfam" id="PF17827">
    <property type="entry name" value="PrmC_N"/>
    <property type="match status" value="1"/>
</dbReference>
<dbReference type="InterPro" id="IPR002052">
    <property type="entry name" value="DNA_methylase_N6_adenine_CS"/>
</dbReference>
<proteinExistence type="inferred from homology"/>
<feature type="domain" description="Release factor glutamine methyltransferase N-terminal" evidence="7">
    <location>
        <begin position="5"/>
        <end position="75"/>
    </location>
</feature>
<gene>
    <name evidence="5 8" type="primary">prmC</name>
    <name evidence="8" type="ORF">DI565_18545</name>
</gene>